<comment type="caution">
    <text evidence="2">The sequence shown here is derived from an EMBL/GenBank/DDBJ whole genome shotgun (WGS) entry which is preliminary data.</text>
</comment>
<dbReference type="GO" id="GO:0045046">
    <property type="term" value="P:protein import into peroxisome membrane"/>
    <property type="evidence" value="ECO:0007669"/>
    <property type="project" value="TreeGrafter"/>
</dbReference>
<evidence type="ECO:0000313" key="3">
    <source>
        <dbReference type="Proteomes" id="UP000837801"/>
    </source>
</evidence>
<feature type="region of interest" description="Disordered" evidence="1">
    <location>
        <begin position="281"/>
        <end position="337"/>
    </location>
</feature>
<dbReference type="InterPro" id="IPR006708">
    <property type="entry name" value="Pex19"/>
</dbReference>
<dbReference type="AlphaFoldDB" id="A0A9P0QQN7"/>
<dbReference type="EMBL" id="CAKXYY010000009">
    <property type="protein sequence ID" value="CAH2353130.1"/>
    <property type="molecule type" value="Genomic_DNA"/>
</dbReference>
<keyword evidence="3" id="KW-1185">Reference proteome</keyword>
<dbReference type="InterPro" id="IPR038322">
    <property type="entry name" value="Pex19_C_sf"/>
</dbReference>
<dbReference type="GO" id="GO:0033328">
    <property type="term" value="F:peroxisome membrane targeting sequence binding"/>
    <property type="evidence" value="ECO:0007669"/>
    <property type="project" value="TreeGrafter"/>
</dbReference>
<reference evidence="2" key="1">
    <citation type="submission" date="2022-03" db="EMBL/GenBank/DDBJ databases">
        <authorList>
            <person name="Legras J.-L."/>
            <person name="Devillers H."/>
            <person name="Grondin C."/>
        </authorList>
    </citation>
    <scope>NUCLEOTIDE SEQUENCE</scope>
    <source>
        <strain evidence="2">CLIB 1423</strain>
    </source>
</reference>
<dbReference type="PANTHER" id="PTHR12774:SF2">
    <property type="entry name" value="PEROXISOMAL BIOGENESIS FACTOR 19"/>
    <property type="match status" value="1"/>
</dbReference>
<feature type="compositionally biased region" description="Acidic residues" evidence="1">
    <location>
        <begin position="44"/>
        <end position="60"/>
    </location>
</feature>
<dbReference type="Gene3D" id="1.20.120.900">
    <property type="entry name" value="Pex19, mPTS binding domain"/>
    <property type="match status" value="1"/>
</dbReference>
<dbReference type="Proteomes" id="UP000837801">
    <property type="component" value="Unassembled WGS sequence"/>
</dbReference>
<feature type="compositionally biased region" description="Basic and acidic residues" evidence="1">
    <location>
        <begin position="318"/>
        <end position="331"/>
    </location>
</feature>
<gene>
    <name evidence="2" type="ORF">CLIB1423_09S03444</name>
</gene>
<dbReference type="Pfam" id="PF04614">
    <property type="entry name" value="Pex19"/>
    <property type="match status" value="1"/>
</dbReference>
<sequence>MSNTEKEIKSTQPEAAPVAPSAPAVPAGQAEASETDKSSKANVNDDDLDDLDDLLDDFADDVLNKPPGSGIEGGTVVDEKEATLDPTNPINNEISQANIEDLLKDLKIEDPETKKQFEELVKQFDDTQKKEAQGGPQNFDDVMKDTMDRLKKSGKNIDEQIKNDQSASNPEDVLTQLLAGMGGAGGEGGDLDMSKLLVDMLEQLSSKEVLYEPIKDLNTKFPEYLEENKGKISQQDYDNYTKQYDITVEIIAIFEAPGYTDEDKAKRDQVNTLLESLQDLGQPPKELVGEAGEIPGFGAGAGPGGAGGLGGLGGLNFNDKDLPQDFEKQLEEGCNQT</sequence>
<evidence type="ECO:0000256" key="1">
    <source>
        <dbReference type="SAM" id="MobiDB-lite"/>
    </source>
</evidence>
<dbReference type="OrthoDB" id="21292at2759"/>
<feature type="region of interest" description="Disordered" evidence="1">
    <location>
        <begin position="1"/>
        <end position="92"/>
    </location>
</feature>
<organism evidence="2 3">
    <name type="scientific">[Candida] railenensis</name>
    <dbReference type="NCBI Taxonomy" id="45579"/>
    <lineage>
        <taxon>Eukaryota</taxon>
        <taxon>Fungi</taxon>
        <taxon>Dikarya</taxon>
        <taxon>Ascomycota</taxon>
        <taxon>Saccharomycotina</taxon>
        <taxon>Pichiomycetes</taxon>
        <taxon>Debaryomycetaceae</taxon>
        <taxon>Kurtzmaniella</taxon>
    </lineage>
</organism>
<protein>
    <submittedName>
        <fullName evidence="2">Uncharacterized protein</fullName>
    </submittedName>
</protein>
<feature type="compositionally biased region" description="Low complexity" evidence="1">
    <location>
        <begin position="13"/>
        <end position="27"/>
    </location>
</feature>
<proteinExistence type="predicted"/>
<feature type="compositionally biased region" description="Gly residues" evidence="1">
    <location>
        <begin position="295"/>
        <end position="314"/>
    </location>
</feature>
<evidence type="ECO:0000313" key="2">
    <source>
        <dbReference type="EMBL" id="CAH2353130.1"/>
    </source>
</evidence>
<dbReference type="GO" id="GO:0005778">
    <property type="term" value="C:peroxisomal membrane"/>
    <property type="evidence" value="ECO:0007669"/>
    <property type="project" value="TreeGrafter"/>
</dbReference>
<dbReference type="PANTHER" id="PTHR12774">
    <property type="entry name" value="PEROXISOMAL BIOGENESIS FACTOR 19"/>
    <property type="match status" value="1"/>
</dbReference>
<name>A0A9P0QQN7_9ASCO</name>
<accession>A0A9P0QQN7</accession>